<evidence type="ECO:0000259" key="15">
    <source>
        <dbReference type="PROSITE" id="PS50119"/>
    </source>
</evidence>
<dbReference type="GO" id="GO:0005634">
    <property type="term" value="C:nucleus"/>
    <property type="evidence" value="ECO:0007669"/>
    <property type="project" value="UniProtKB-SubCell"/>
</dbReference>
<dbReference type="Gene3D" id="2.60.120.920">
    <property type="match status" value="1"/>
</dbReference>
<dbReference type="GO" id="GO:0005737">
    <property type="term" value="C:cytoplasm"/>
    <property type="evidence" value="ECO:0007669"/>
    <property type="project" value="UniProtKB-SubCell"/>
</dbReference>
<comment type="catalytic activity">
    <reaction evidence="1">
        <text>S-ubiquitinyl-[E2 ubiquitin-conjugating enzyme]-L-cysteine + [acceptor protein]-L-lysine = [E2 ubiquitin-conjugating enzyme]-L-cysteine + N(6)-ubiquitinyl-[acceptor protein]-L-lysine.</text>
        <dbReference type="EC" id="2.3.2.27"/>
    </reaction>
</comment>
<evidence type="ECO:0000259" key="14">
    <source>
        <dbReference type="PROSITE" id="PS50089"/>
    </source>
</evidence>
<dbReference type="Gene3D" id="3.30.160.60">
    <property type="entry name" value="Classic Zinc Finger"/>
    <property type="match status" value="1"/>
</dbReference>
<evidence type="ECO:0000259" key="16">
    <source>
        <dbReference type="PROSITE" id="PS50188"/>
    </source>
</evidence>
<evidence type="ECO:0000256" key="6">
    <source>
        <dbReference type="ARBA" id="ARBA00022679"/>
    </source>
</evidence>
<dbReference type="SMART" id="SM00184">
    <property type="entry name" value="RING"/>
    <property type="match status" value="1"/>
</dbReference>
<dbReference type="InterPro" id="IPR001870">
    <property type="entry name" value="B30.2/SPRY"/>
</dbReference>
<dbReference type="PRINTS" id="PR01407">
    <property type="entry name" value="BUTYPHLNCDUF"/>
</dbReference>
<dbReference type="InterPro" id="IPR013320">
    <property type="entry name" value="ConA-like_dom_sf"/>
</dbReference>
<dbReference type="InterPro" id="IPR013083">
    <property type="entry name" value="Znf_RING/FYVE/PHD"/>
</dbReference>
<evidence type="ECO:0000256" key="12">
    <source>
        <dbReference type="PROSITE-ProRule" id="PRU00024"/>
    </source>
</evidence>
<keyword evidence="10 13" id="KW-0175">Coiled coil</keyword>
<dbReference type="SUPFAM" id="SSF49899">
    <property type="entry name" value="Concanavalin A-like lectins/glucanases"/>
    <property type="match status" value="1"/>
</dbReference>
<dbReference type="Gene3D" id="3.30.40.10">
    <property type="entry name" value="Zinc/RING finger domain, C3HC4 (zinc finger)"/>
    <property type="match status" value="1"/>
</dbReference>
<keyword evidence="9" id="KW-0862">Zinc</keyword>
<dbReference type="SUPFAM" id="SSF57845">
    <property type="entry name" value="B-box zinc-binding domain"/>
    <property type="match status" value="1"/>
</dbReference>
<evidence type="ECO:0000256" key="13">
    <source>
        <dbReference type="SAM" id="Coils"/>
    </source>
</evidence>
<reference evidence="17" key="2">
    <citation type="submission" date="2025-08" db="UniProtKB">
        <authorList>
            <consortium name="Ensembl"/>
        </authorList>
    </citation>
    <scope>IDENTIFICATION</scope>
</reference>
<keyword evidence="5" id="KW-0963">Cytoplasm</keyword>
<sequence length="447" mass="51652">MDSGTLQAFQRELCCSICRNYLIDPVTIDCGHSFCRPCLCLLWEEGQAPKGCPVCGKIPQRADFDTNIALKKLASLARQSRPHNINSSEKQICVLHEEEKGLFCEAEQRLLCGSCSESPEHEAHGHSPIGWAAEECREKLLKKMDPLWRSTQEMQNNLNQEISKIHSLMVGIKMKGMIRYQYQKMRQFLLEEEQLHLETLDREAEEIVRQFQDSEVRIIQHIKKTKDIYRELWEMCHMPDVKLLQVRREELVQMEKPQPVKPELTSRPITGVLDMLNKFRVDDPLSKERASHYMNLSEDVRNVIFGDDHDGAPRESQRAQNFAAWGAQAFSSGKHYWEVDVTHSSNWILGVCKDSRTANTNAFEEAFFLFSSKRNNLYSLSNIFAPLTHYVQRPVGRVGVFLDYDNTVVSFYDVSKGSLIYSSFPYPLIPFLSLLLFVRPIFYCGHF</sequence>
<proteinExistence type="predicted"/>
<dbReference type="GO" id="GO:0061630">
    <property type="term" value="F:ubiquitin protein ligase activity"/>
    <property type="evidence" value="ECO:0007669"/>
    <property type="project" value="UniProtKB-EC"/>
</dbReference>
<keyword evidence="6" id="KW-0808">Transferase</keyword>
<feature type="coiled-coil region" evidence="13">
    <location>
        <begin position="190"/>
        <end position="217"/>
    </location>
</feature>
<feature type="domain" description="B box-type" evidence="15">
    <location>
        <begin position="88"/>
        <end position="129"/>
    </location>
</feature>
<gene>
    <name evidence="17" type="primary">LOC112605942</name>
</gene>
<evidence type="ECO:0000256" key="2">
    <source>
        <dbReference type="ARBA" id="ARBA00004123"/>
    </source>
</evidence>
<evidence type="ECO:0000256" key="1">
    <source>
        <dbReference type="ARBA" id="ARBA00000900"/>
    </source>
</evidence>
<dbReference type="Pfam" id="PF00643">
    <property type="entry name" value="zf-B_box"/>
    <property type="match status" value="1"/>
</dbReference>
<accession>A0A8D2EMS4</accession>
<feature type="domain" description="RING-type" evidence="14">
    <location>
        <begin position="15"/>
        <end position="55"/>
    </location>
</feature>
<dbReference type="InterPro" id="IPR001841">
    <property type="entry name" value="Znf_RING"/>
</dbReference>
<reference evidence="17" key="1">
    <citation type="submission" date="2018-05" db="EMBL/GenBank/DDBJ databases">
        <title>Whole genome of Theropithecus gelada.</title>
        <authorList>
            <person name="Chiou K.L."/>
            <person name="Snyder-Mackler N."/>
        </authorList>
    </citation>
    <scope>NUCLEOTIDE SEQUENCE [LARGE SCALE GENOMIC DNA]</scope>
</reference>
<dbReference type="GO" id="GO:0008270">
    <property type="term" value="F:zinc ion binding"/>
    <property type="evidence" value="ECO:0007669"/>
    <property type="project" value="UniProtKB-KW"/>
</dbReference>
<dbReference type="Pfam" id="PF00622">
    <property type="entry name" value="SPRY"/>
    <property type="match status" value="1"/>
</dbReference>
<evidence type="ECO:0000256" key="9">
    <source>
        <dbReference type="ARBA" id="ARBA00022833"/>
    </source>
</evidence>
<dbReference type="Proteomes" id="UP000694411">
    <property type="component" value="Chromosome 14"/>
</dbReference>
<reference evidence="17" key="3">
    <citation type="submission" date="2025-09" db="UniProtKB">
        <authorList>
            <consortium name="Ensembl"/>
        </authorList>
    </citation>
    <scope>IDENTIFICATION</scope>
</reference>
<dbReference type="InterPro" id="IPR050143">
    <property type="entry name" value="TRIM/RBCC"/>
</dbReference>
<dbReference type="EC" id="2.3.2.27" evidence="4"/>
<dbReference type="Ensembl" id="ENSTGET00000013179.1">
    <property type="protein sequence ID" value="ENSTGEP00000010956.1"/>
    <property type="gene ID" value="ENSTGEG00000008950.1"/>
</dbReference>
<dbReference type="SMART" id="SM00336">
    <property type="entry name" value="BBOX"/>
    <property type="match status" value="1"/>
</dbReference>
<dbReference type="PROSITE" id="PS50089">
    <property type="entry name" value="ZF_RING_2"/>
    <property type="match status" value="1"/>
</dbReference>
<dbReference type="PROSITE" id="PS00518">
    <property type="entry name" value="ZF_RING_1"/>
    <property type="match status" value="1"/>
</dbReference>
<feature type="domain" description="B30.2/SPRY" evidence="16">
    <location>
        <begin position="263"/>
        <end position="447"/>
    </location>
</feature>
<dbReference type="Pfam" id="PF15227">
    <property type="entry name" value="zf-C3HC4_4"/>
    <property type="match status" value="1"/>
</dbReference>
<evidence type="ECO:0000256" key="11">
    <source>
        <dbReference type="ARBA" id="ARBA00023242"/>
    </source>
</evidence>
<keyword evidence="7" id="KW-0479">Metal-binding</keyword>
<dbReference type="InterPro" id="IPR043136">
    <property type="entry name" value="B30.2/SPRY_sf"/>
</dbReference>
<evidence type="ECO:0000256" key="5">
    <source>
        <dbReference type="ARBA" id="ARBA00022490"/>
    </source>
</evidence>
<evidence type="ECO:0000256" key="10">
    <source>
        <dbReference type="ARBA" id="ARBA00023054"/>
    </source>
</evidence>
<keyword evidence="8 12" id="KW-0863">Zinc-finger</keyword>
<evidence type="ECO:0000313" key="17">
    <source>
        <dbReference type="Ensembl" id="ENSTGEP00000010956.1"/>
    </source>
</evidence>
<dbReference type="SMART" id="SM00449">
    <property type="entry name" value="SPRY"/>
    <property type="match status" value="1"/>
</dbReference>
<dbReference type="InterPro" id="IPR003877">
    <property type="entry name" value="SPRY_dom"/>
</dbReference>
<dbReference type="PROSITE" id="PS50188">
    <property type="entry name" value="B302_SPRY"/>
    <property type="match status" value="1"/>
</dbReference>
<dbReference type="InterPro" id="IPR017907">
    <property type="entry name" value="Znf_RING_CS"/>
</dbReference>
<dbReference type="SUPFAM" id="SSF57850">
    <property type="entry name" value="RING/U-box"/>
    <property type="match status" value="1"/>
</dbReference>
<evidence type="ECO:0000313" key="18">
    <source>
        <dbReference type="Proteomes" id="UP000694411"/>
    </source>
</evidence>
<dbReference type="AlphaFoldDB" id="A0A8D2EMS4"/>
<keyword evidence="18" id="KW-1185">Reference proteome</keyword>
<evidence type="ECO:0000256" key="3">
    <source>
        <dbReference type="ARBA" id="ARBA00004496"/>
    </source>
</evidence>
<dbReference type="PROSITE" id="PS50119">
    <property type="entry name" value="ZF_BBOX"/>
    <property type="match status" value="1"/>
</dbReference>
<dbReference type="InterPro" id="IPR003879">
    <property type="entry name" value="Butyrophylin_SPRY"/>
</dbReference>
<dbReference type="CDD" id="cd19783">
    <property type="entry name" value="Bbox2_TRIM43-like"/>
    <property type="match status" value="1"/>
</dbReference>
<dbReference type="PANTHER" id="PTHR24103">
    <property type="entry name" value="E3 UBIQUITIN-PROTEIN LIGASE TRIM"/>
    <property type="match status" value="1"/>
</dbReference>
<evidence type="ECO:0000256" key="4">
    <source>
        <dbReference type="ARBA" id="ARBA00012483"/>
    </source>
</evidence>
<dbReference type="InterPro" id="IPR000315">
    <property type="entry name" value="Znf_B-box"/>
</dbReference>
<organism evidence="17 18">
    <name type="scientific">Theropithecus gelada</name>
    <name type="common">Gelada baboon</name>
    <dbReference type="NCBI Taxonomy" id="9565"/>
    <lineage>
        <taxon>Eukaryota</taxon>
        <taxon>Metazoa</taxon>
        <taxon>Chordata</taxon>
        <taxon>Craniata</taxon>
        <taxon>Vertebrata</taxon>
        <taxon>Euteleostomi</taxon>
        <taxon>Mammalia</taxon>
        <taxon>Eutheria</taxon>
        <taxon>Euarchontoglires</taxon>
        <taxon>Primates</taxon>
        <taxon>Haplorrhini</taxon>
        <taxon>Catarrhini</taxon>
        <taxon>Cercopithecidae</taxon>
        <taxon>Cercopithecinae</taxon>
        <taxon>Theropithecus</taxon>
    </lineage>
</organism>
<name>A0A8D2EMS4_THEGE</name>
<comment type="subcellular location">
    <subcellularLocation>
        <location evidence="3">Cytoplasm</location>
    </subcellularLocation>
    <subcellularLocation>
        <location evidence="2">Nucleus</location>
    </subcellularLocation>
</comment>
<keyword evidence="11" id="KW-0539">Nucleus</keyword>
<protein>
    <recommendedName>
        <fullName evidence="4">RING-type E3 ubiquitin transferase</fullName>
        <ecNumber evidence="4">2.3.2.27</ecNumber>
    </recommendedName>
</protein>
<evidence type="ECO:0000256" key="7">
    <source>
        <dbReference type="ARBA" id="ARBA00022723"/>
    </source>
</evidence>
<evidence type="ECO:0000256" key="8">
    <source>
        <dbReference type="ARBA" id="ARBA00022771"/>
    </source>
</evidence>